<organism evidence="1">
    <name type="scientific">Arundo donax</name>
    <name type="common">Giant reed</name>
    <name type="synonym">Donax arundinaceus</name>
    <dbReference type="NCBI Taxonomy" id="35708"/>
    <lineage>
        <taxon>Eukaryota</taxon>
        <taxon>Viridiplantae</taxon>
        <taxon>Streptophyta</taxon>
        <taxon>Embryophyta</taxon>
        <taxon>Tracheophyta</taxon>
        <taxon>Spermatophyta</taxon>
        <taxon>Magnoliopsida</taxon>
        <taxon>Liliopsida</taxon>
        <taxon>Poales</taxon>
        <taxon>Poaceae</taxon>
        <taxon>PACMAD clade</taxon>
        <taxon>Arundinoideae</taxon>
        <taxon>Arundineae</taxon>
        <taxon>Arundo</taxon>
    </lineage>
</organism>
<dbReference type="EMBL" id="GBRH01273242">
    <property type="protein sequence ID" value="JAD24653.1"/>
    <property type="molecule type" value="Transcribed_RNA"/>
</dbReference>
<evidence type="ECO:0000313" key="1">
    <source>
        <dbReference type="EMBL" id="JAD24653.1"/>
    </source>
</evidence>
<reference evidence="1" key="1">
    <citation type="submission" date="2014-09" db="EMBL/GenBank/DDBJ databases">
        <authorList>
            <person name="Magalhaes I.L.F."/>
            <person name="Oliveira U."/>
            <person name="Santos F.R."/>
            <person name="Vidigal T.H.D.A."/>
            <person name="Brescovit A.D."/>
            <person name="Santos A.J."/>
        </authorList>
    </citation>
    <scope>NUCLEOTIDE SEQUENCE</scope>
    <source>
        <tissue evidence="1">Shoot tissue taken approximately 20 cm above the soil surface</tissue>
    </source>
</reference>
<accession>A0A0A8YFW9</accession>
<protein>
    <submittedName>
        <fullName evidence="1">Rps18</fullName>
    </submittedName>
</protein>
<sequence>MRMRSNFKPSQFQ</sequence>
<name>A0A0A8YFW9_ARUDO</name>
<proteinExistence type="predicted"/>
<reference evidence="1" key="2">
    <citation type="journal article" date="2015" name="Data Brief">
        <title>Shoot transcriptome of the giant reed, Arundo donax.</title>
        <authorList>
            <person name="Barrero R.A."/>
            <person name="Guerrero F.D."/>
            <person name="Moolhuijzen P."/>
            <person name="Goolsby J.A."/>
            <person name="Tidwell J."/>
            <person name="Bellgard S.E."/>
            <person name="Bellgard M.I."/>
        </authorList>
    </citation>
    <scope>NUCLEOTIDE SEQUENCE</scope>
    <source>
        <tissue evidence="1">Shoot tissue taken approximately 20 cm above the soil surface</tissue>
    </source>
</reference>